<reference evidence="2" key="1">
    <citation type="journal article" date="2021" name="IMA Fungus">
        <title>Genomic characterization of three marine fungi, including Emericellopsis atlantica sp. nov. with signatures of a generalist lifestyle and marine biomass degradation.</title>
        <authorList>
            <person name="Hagestad O.C."/>
            <person name="Hou L."/>
            <person name="Andersen J.H."/>
            <person name="Hansen E.H."/>
            <person name="Altermark B."/>
            <person name="Li C."/>
            <person name="Kuhnert E."/>
            <person name="Cox R.J."/>
            <person name="Crous P.W."/>
            <person name="Spatafora J.W."/>
            <person name="Lail K."/>
            <person name="Amirebrahimi M."/>
            <person name="Lipzen A."/>
            <person name="Pangilinan J."/>
            <person name="Andreopoulos W."/>
            <person name="Hayes R.D."/>
            <person name="Ng V."/>
            <person name="Grigoriev I.V."/>
            <person name="Jackson S.A."/>
            <person name="Sutton T.D.S."/>
            <person name="Dobson A.D.W."/>
            <person name="Rama T."/>
        </authorList>
    </citation>
    <scope>NUCLEOTIDE SEQUENCE</scope>
    <source>
        <strain evidence="2">TS7</strain>
    </source>
</reference>
<dbReference type="AlphaFoldDB" id="A0A9P8CJS1"/>
<evidence type="ECO:0000313" key="3">
    <source>
        <dbReference type="Proteomes" id="UP000887229"/>
    </source>
</evidence>
<name>A0A9P8CJS1_9HYPO</name>
<proteinExistence type="predicted"/>
<evidence type="ECO:0000256" key="1">
    <source>
        <dbReference type="SAM" id="MobiDB-lite"/>
    </source>
</evidence>
<evidence type="ECO:0000313" key="2">
    <source>
        <dbReference type="EMBL" id="KAG9249628.1"/>
    </source>
</evidence>
<gene>
    <name evidence="2" type="ORF">F5Z01DRAFT_472151</name>
</gene>
<sequence length="253" mass="29274">MPDNRPLACHHNRLLMTESSHHHETGHVRDSFRNPNLNQNRGRRWTPNRDRNRPQAHPETASLHHPRCYCHATGMSLWNLASAPSRQVVSGARRFVFRCWVMLKCVESAAGPSQSLAYWEAQQAEQRQHWRRLFHFRRPWTRLGPMARGSTGWASVSTMWPNHSRACLWSKRLAQWPSCRLDCHCPVKQEVVGSLSEFLAVFHVSYRSMVQFSTATICRLARMYQCPPGSCTKMSLAFRNPASSTQRDGLTRR</sequence>
<feature type="region of interest" description="Disordered" evidence="1">
    <location>
        <begin position="20"/>
        <end position="61"/>
    </location>
</feature>
<dbReference type="Proteomes" id="UP000887229">
    <property type="component" value="Unassembled WGS sequence"/>
</dbReference>
<feature type="compositionally biased region" description="Basic and acidic residues" evidence="1">
    <location>
        <begin position="20"/>
        <end position="32"/>
    </location>
</feature>
<accession>A0A9P8CJS1</accession>
<dbReference type="EMBL" id="MU251297">
    <property type="protein sequence ID" value="KAG9249628.1"/>
    <property type="molecule type" value="Genomic_DNA"/>
</dbReference>
<protein>
    <submittedName>
        <fullName evidence="2">Uncharacterized protein</fullName>
    </submittedName>
</protein>
<keyword evidence="3" id="KW-1185">Reference proteome</keyword>
<comment type="caution">
    <text evidence="2">The sequence shown here is derived from an EMBL/GenBank/DDBJ whole genome shotgun (WGS) entry which is preliminary data.</text>
</comment>
<dbReference type="GeneID" id="70290909"/>
<organism evidence="2 3">
    <name type="scientific">Emericellopsis atlantica</name>
    <dbReference type="NCBI Taxonomy" id="2614577"/>
    <lineage>
        <taxon>Eukaryota</taxon>
        <taxon>Fungi</taxon>
        <taxon>Dikarya</taxon>
        <taxon>Ascomycota</taxon>
        <taxon>Pezizomycotina</taxon>
        <taxon>Sordariomycetes</taxon>
        <taxon>Hypocreomycetidae</taxon>
        <taxon>Hypocreales</taxon>
        <taxon>Bionectriaceae</taxon>
        <taxon>Emericellopsis</taxon>
    </lineage>
</organism>
<dbReference type="RefSeq" id="XP_046113552.1">
    <property type="nucleotide sequence ID" value="XM_046260006.1"/>
</dbReference>